<dbReference type="GO" id="GO:0016757">
    <property type="term" value="F:glycosyltransferase activity"/>
    <property type="evidence" value="ECO:0007669"/>
    <property type="project" value="InterPro"/>
</dbReference>
<keyword evidence="1" id="KW-0808">Transferase</keyword>
<dbReference type="PANTHER" id="PTHR46401">
    <property type="entry name" value="GLYCOSYLTRANSFERASE WBBK-RELATED"/>
    <property type="match status" value="1"/>
</dbReference>
<evidence type="ECO:0000259" key="2">
    <source>
        <dbReference type="Pfam" id="PF00534"/>
    </source>
</evidence>
<dbReference type="Gene3D" id="3.40.50.2000">
    <property type="entry name" value="Glycogen Phosphorylase B"/>
    <property type="match status" value="2"/>
</dbReference>
<dbReference type="CDD" id="cd03809">
    <property type="entry name" value="GT4_MtfB-like"/>
    <property type="match status" value="1"/>
</dbReference>
<feature type="domain" description="Glycosyl transferase family 1" evidence="2">
    <location>
        <begin position="205"/>
        <end position="333"/>
    </location>
</feature>
<dbReference type="SUPFAM" id="SSF53756">
    <property type="entry name" value="UDP-Glycosyltransferase/glycogen phosphorylase"/>
    <property type="match status" value="1"/>
</dbReference>
<dbReference type="InterPro" id="IPR001296">
    <property type="entry name" value="Glyco_trans_1"/>
</dbReference>
<feature type="domain" description="Glycosyltransferase subfamily 4-like N-terminal" evidence="3">
    <location>
        <begin position="15"/>
        <end position="175"/>
    </location>
</feature>
<dbReference type="PANTHER" id="PTHR46401:SF2">
    <property type="entry name" value="GLYCOSYLTRANSFERASE WBBK-RELATED"/>
    <property type="match status" value="1"/>
</dbReference>
<gene>
    <name evidence="4" type="ORF">A2628_02010</name>
</gene>
<dbReference type="Pfam" id="PF13439">
    <property type="entry name" value="Glyco_transf_4"/>
    <property type="match status" value="1"/>
</dbReference>
<evidence type="ECO:0000313" key="4">
    <source>
        <dbReference type="EMBL" id="OGM27541.1"/>
    </source>
</evidence>
<dbReference type="EMBL" id="MGGL01000004">
    <property type="protein sequence ID" value="OGM27541.1"/>
    <property type="molecule type" value="Genomic_DNA"/>
</dbReference>
<dbReference type="Proteomes" id="UP000179221">
    <property type="component" value="Unassembled WGS sequence"/>
</dbReference>
<proteinExistence type="predicted"/>
<evidence type="ECO:0000313" key="5">
    <source>
        <dbReference type="Proteomes" id="UP000179221"/>
    </source>
</evidence>
<evidence type="ECO:0000256" key="1">
    <source>
        <dbReference type="ARBA" id="ARBA00022679"/>
    </source>
</evidence>
<dbReference type="AlphaFoldDB" id="A0A1F7YJL2"/>
<comment type="caution">
    <text evidence="4">The sequence shown here is derived from an EMBL/GenBank/DDBJ whole genome shotgun (WGS) entry which is preliminary data.</text>
</comment>
<accession>A0A1F7YJL2</accession>
<protein>
    <recommendedName>
        <fullName evidence="6">Glycosyl transferase family 1 domain-containing protein</fullName>
    </recommendedName>
</protein>
<reference evidence="4 5" key="1">
    <citation type="journal article" date="2016" name="Nat. Commun.">
        <title>Thousands of microbial genomes shed light on interconnected biogeochemical processes in an aquifer system.</title>
        <authorList>
            <person name="Anantharaman K."/>
            <person name="Brown C.T."/>
            <person name="Hug L.A."/>
            <person name="Sharon I."/>
            <person name="Castelle C.J."/>
            <person name="Probst A.J."/>
            <person name="Thomas B.C."/>
            <person name="Singh A."/>
            <person name="Wilkins M.J."/>
            <person name="Karaoz U."/>
            <person name="Brodie E.L."/>
            <person name="Williams K.H."/>
            <person name="Hubbard S.S."/>
            <person name="Banfield J.F."/>
        </authorList>
    </citation>
    <scope>NUCLEOTIDE SEQUENCE [LARGE SCALE GENOMIC DNA]</scope>
</reference>
<dbReference type="GO" id="GO:0009103">
    <property type="term" value="P:lipopolysaccharide biosynthetic process"/>
    <property type="evidence" value="ECO:0007669"/>
    <property type="project" value="TreeGrafter"/>
</dbReference>
<name>A0A1F7YJL2_9BACT</name>
<dbReference type="Pfam" id="PF00534">
    <property type="entry name" value="Glycos_transf_1"/>
    <property type="match status" value="1"/>
</dbReference>
<evidence type="ECO:0000259" key="3">
    <source>
        <dbReference type="Pfam" id="PF13439"/>
    </source>
</evidence>
<organism evidence="4 5">
    <name type="scientific">Candidatus Woesebacteria bacterium RIFCSPHIGHO2_01_FULL_40_22</name>
    <dbReference type="NCBI Taxonomy" id="1802499"/>
    <lineage>
        <taxon>Bacteria</taxon>
        <taxon>Candidatus Woeseibacteriota</taxon>
    </lineage>
</organism>
<evidence type="ECO:0008006" key="6">
    <source>
        <dbReference type="Google" id="ProtNLM"/>
    </source>
</evidence>
<sequence>MKIAIDISQIVYGTGVSYYTKNLVSKLIELDNDNRYVIFGGSLRRFNELKKEASNICENYENRSLVKIYPFPPNLADFVWNNLHILPIENLIGRVDVFHSSDWSQPPSKAFKITTIHDLVPILYPKISDPKLVAVHKRRLSIVAKEIDRIIVPSVTTVNDLVQIGFNEKTIRLIPEAPNSIFKSLKPEVIEPVKRKYKILGKYMLTIGTAPRKNLSRIIAAYERIKPDMDIKLVVVGEKSSSFEAGRGVIFLGRVPTHDLPALFSGSTLLVYPSLYEGFGLPILEAYASRTPVVTSNIGSMKEVAGDASELVDPYSVDSITKGILNAISNKKELIKRGRDVSRKYSWDKTAHMTLEVYEESKF</sequence>
<dbReference type="InterPro" id="IPR028098">
    <property type="entry name" value="Glyco_trans_4-like_N"/>
</dbReference>